<reference evidence="2 3" key="1">
    <citation type="submission" date="2018-03" db="EMBL/GenBank/DDBJ databases">
        <title>Phenotypic and genomic properties of Cyclonatronum proteinivorum gen. nov., sp. nov., a haloalkaliphilic bacteroidete from soda lakes possessing Na+-translocating rhodopsin.</title>
        <authorList>
            <person name="Toshchakov S.V."/>
            <person name="Korzhenkov A."/>
            <person name="Samarov N.I."/>
            <person name="Kublanov I.V."/>
            <person name="Muntyan M.S."/>
            <person name="Sorokin D.Y."/>
        </authorList>
    </citation>
    <scope>NUCLEOTIDE SEQUENCE [LARGE SCALE GENOMIC DNA]</scope>
    <source>
        <strain evidence="2 3">Omega</strain>
    </source>
</reference>
<dbReference type="Proteomes" id="UP000254808">
    <property type="component" value="Chromosome"/>
</dbReference>
<feature type="transmembrane region" description="Helical" evidence="1">
    <location>
        <begin position="97"/>
        <end position="116"/>
    </location>
</feature>
<gene>
    <name evidence="2" type="ORF">CYPRO_1227</name>
</gene>
<protein>
    <recommendedName>
        <fullName evidence="4">DUF2306 domain-containing protein</fullName>
    </recommendedName>
</protein>
<keyword evidence="1" id="KW-1133">Transmembrane helix</keyword>
<feature type="transmembrane region" description="Helical" evidence="1">
    <location>
        <begin position="122"/>
        <end position="139"/>
    </location>
</feature>
<dbReference type="OrthoDB" id="5984490at2"/>
<accession>A0A345UJ38</accession>
<evidence type="ECO:0000313" key="2">
    <source>
        <dbReference type="EMBL" id="AXJ00490.1"/>
    </source>
</evidence>
<evidence type="ECO:0000313" key="3">
    <source>
        <dbReference type="Proteomes" id="UP000254808"/>
    </source>
</evidence>
<dbReference type="AlphaFoldDB" id="A0A345UJ38"/>
<keyword evidence="3" id="KW-1185">Reference proteome</keyword>
<feature type="transmembrane region" description="Helical" evidence="1">
    <location>
        <begin position="64"/>
        <end position="85"/>
    </location>
</feature>
<keyword evidence="1" id="KW-0812">Transmembrane</keyword>
<dbReference type="RefSeq" id="WP_114983768.1">
    <property type="nucleotide sequence ID" value="NZ_CP027806.1"/>
</dbReference>
<feature type="transmembrane region" description="Helical" evidence="1">
    <location>
        <begin position="160"/>
        <end position="179"/>
    </location>
</feature>
<feature type="transmembrane region" description="Helical" evidence="1">
    <location>
        <begin position="185"/>
        <end position="202"/>
    </location>
</feature>
<sequence>MYSPILVIHIIAGFLALGSSFVAVYTKLVTDRHQLHLYSGRLFCWAMTIVFVTSIALTLLKPNLFLFVIAIFSYYLTFHGWRLALNRKGEAKFWDKTAAWVMIATSIVMIGTGGWFQLQGNGFGPVLVLFGLIGGLTAGQNLREFAAGPVKGKDRISGHLGAMLGATIAAITAFVVTNIQSDPAWIAWIAPTIIITPLIVYSKRKIEGKTGRKSKKQTKD</sequence>
<proteinExistence type="predicted"/>
<organism evidence="2 3">
    <name type="scientific">Cyclonatronum proteinivorum</name>
    <dbReference type="NCBI Taxonomy" id="1457365"/>
    <lineage>
        <taxon>Bacteria</taxon>
        <taxon>Pseudomonadati</taxon>
        <taxon>Balneolota</taxon>
        <taxon>Balneolia</taxon>
        <taxon>Balneolales</taxon>
        <taxon>Cyclonatronaceae</taxon>
        <taxon>Cyclonatronum</taxon>
    </lineage>
</organism>
<feature type="transmembrane region" description="Helical" evidence="1">
    <location>
        <begin position="6"/>
        <end position="26"/>
    </location>
</feature>
<evidence type="ECO:0000256" key="1">
    <source>
        <dbReference type="SAM" id="Phobius"/>
    </source>
</evidence>
<dbReference type="KEGG" id="cprv:CYPRO_1227"/>
<feature type="transmembrane region" description="Helical" evidence="1">
    <location>
        <begin position="38"/>
        <end position="58"/>
    </location>
</feature>
<name>A0A345UJ38_9BACT</name>
<keyword evidence="1" id="KW-0472">Membrane</keyword>
<evidence type="ECO:0008006" key="4">
    <source>
        <dbReference type="Google" id="ProtNLM"/>
    </source>
</evidence>
<dbReference type="EMBL" id="CP027806">
    <property type="protein sequence ID" value="AXJ00490.1"/>
    <property type="molecule type" value="Genomic_DNA"/>
</dbReference>